<dbReference type="Proteomes" id="UP000490980">
    <property type="component" value="Unassembled WGS sequence"/>
</dbReference>
<dbReference type="InterPro" id="IPR031414">
    <property type="entry name" value="Ribosomal_bTHX"/>
</dbReference>
<name>A0A7X5U8K3_9GAMM</name>
<evidence type="ECO:0000313" key="5">
    <source>
        <dbReference type="Proteomes" id="UP000490980"/>
    </source>
</evidence>
<accession>A0A7X5U8K3</accession>
<reference evidence="4 5" key="1">
    <citation type="submission" date="2020-03" db="EMBL/GenBank/DDBJ databases">
        <authorList>
            <person name="Lai Q."/>
        </authorList>
    </citation>
    <scope>NUCLEOTIDE SEQUENCE [LARGE SCALE GENOMIC DNA]</scope>
    <source>
        <strain evidence="4 5">CCUG 25036</strain>
    </source>
</reference>
<comment type="similarity">
    <text evidence="1">Belongs to the bacterial ribosomal protein bTHX family.</text>
</comment>
<dbReference type="GO" id="GO:1990904">
    <property type="term" value="C:ribonucleoprotein complex"/>
    <property type="evidence" value="ECO:0007669"/>
    <property type="project" value="UniProtKB-KW"/>
</dbReference>
<evidence type="ECO:0000256" key="1">
    <source>
        <dbReference type="ARBA" id="ARBA00010834"/>
    </source>
</evidence>
<dbReference type="Pfam" id="PF17070">
    <property type="entry name" value="Thx"/>
    <property type="match status" value="1"/>
</dbReference>
<evidence type="ECO:0000256" key="2">
    <source>
        <dbReference type="ARBA" id="ARBA00022980"/>
    </source>
</evidence>
<gene>
    <name evidence="4" type="ORF">HBF25_05410</name>
</gene>
<keyword evidence="5" id="KW-1185">Reference proteome</keyword>
<evidence type="ECO:0000313" key="4">
    <source>
        <dbReference type="EMBL" id="NII05829.1"/>
    </source>
</evidence>
<dbReference type="RefSeq" id="WP_166946946.1">
    <property type="nucleotide sequence ID" value="NZ_CP077072.1"/>
</dbReference>
<dbReference type="InterPro" id="IPR030826">
    <property type="entry name" value="Ribosomal_bTHX/bTHXc/bTHXm"/>
</dbReference>
<dbReference type="EMBL" id="JAARLZ010000003">
    <property type="protein sequence ID" value="NII05829.1"/>
    <property type="molecule type" value="Genomic_DNA"/>
</dbReference>
<dbReference type="GO" id="GO:0005840">
    <property type="term" value="C:ribosome"/>
    <property type="evidence" value="ECO:0007669"/>
    <property type="project" value="UniProtKB-KW"/>
</dbReference>
<dbReference type="AlphaFoldDB" id="A0A7X5U8K3"/>
<organism evidence="4 5">
    <name type="scientific">Luteibacter anthropi</name>
    <dbReference type="NCBI Taxonomy" id="564369"/>
    <lineage>
        <taxon>Bacteria</taxon>
        <taxon>Pseudomonadati</taxon>
        <taxon>Pseudomonadota</taxon>
        <taxon>Gammaproteobacteria</taxon>
        <taxon>Lysobacterales</taxon>
        <taxon>Rhodanobacteraceae</taxon>
        <taxon>Luteibacter</taxon>
    </lineage>
</organism>
<comment type="caution">
    <text evidence="4">The sequence shown here is derived from an EMBL/GenBank/DDBJ whole genome shotgun (WGS) entry which is preliminary data.</text>
</comment>
<sequence length="52" mass="5508">MGKGDRRTRRGKIYRSSYGNARPHVDVVTGAAVAKPASAKAATKKAAPRKKA</sequence>
<protein>
    <submittedName>
        <fullName evidence="4">30S ribosomal protein THX</fullName>
    </submittedName>
</protein>
<keyword evidence="3" id="KW-0687">Ribonucleoprotein</keyword>
<proteinExistence type="inferred from homology"/>
<evidence type="ECO:0000256" key="3">
    <source>
        <dbReference type="ARBA" id="ARBA00023274"/>
    </source>
</evidence>
<dbReference type="NCBIfam" id="TIGR04560">
    <property type="entry name" value="ribo_THX"/>
    <property type="match status" value="1"/>
</dbReference>
<keyword evidence="2 4" id="KW-0689">Ribosomal protein</keyword>